<protein>
    <submittedName>
        <fullName evidence="1">Acyltransferase-like protein</fullName>
    </submittedName>
</protein>
<dbReference type="PANTHER" id="PTHR22753:SF24">
    <property type="entry name" value="ESTERASE_LIPASE_THIOESTERASE FAMILY PROTEIN"/>
    <property type="match status" value="1"/>
</dbReference>
<name>A0AAW0JKC2_QUESU</name>
<dbReference type="Proteomes" id="UP000237347">
    <property type="component" value="Unassembled WGS sequence"/>
</dbReference>
<sequence length="88" mass="10129">MAARFGAKIIPFGAVGEDDISENDTGLKQELKDRDKAHELYLRVKSEVGRWLAYLKEKRESDPYRNLLSRLIYLATHGFTSEIPTFKL</sequence>
<reference evidence="1 2" key="1">
    <citation type="journal article" date="2018" name="Sci. Data">
        <title>The draft genome sequence of cork oak.</title>
        <authorList>
            <person name="Ramos A.M."/>
            <person name="Usie A."/>
            <person name="Barbosa P."/>
            <person name="Barros P.M."/>
            <person name="Capote T."/>
            <person name="Chaves I."/>
            <person name="Simoes F."/>
            <person name="Abreu I."/>
            <person name="Carrasquinho I."/>
            <person name="Faro C."/>
            <person name="Guimaraes J.B."/>
            <person name="Mendonca D."/>
            <person name="Nobrega F."/>
            <person name="Rodrigues L."/>
            <person name="Saibo N.J.M."/>
            <person name="Varela M.C."/>
            <person name="Egas C."/>
            <person name="Matos J."/>
            <person name="Miguel C.M."/>
            <person name="Oliveira M.M."/>
            <person name="Ricardo C.P."/>
            <person name="Goncalves S."/>
        </authorList>
    </citation>
    <scope>NUCLEOTIDE SEQUENCE [LARGE SCALE GENOMIC DNA]</scope>
    <source>
        <strain evidence="2">cv. HL8</strain>
    </source>
</reference>
<dbReference type="GO" id="GO:0016746">
    <property type="term" value="F:acyltransferase activity"/>
    <property type="evidence" value="ECO:0007669"/>
    <property type="project" value="UniProtKB-KW"/>
</dbReference>
<dbReference type="EMBL" id="PKMF04000527">
    <property type="protein sequence ID" value="KAK7827220.1"/>
    <property type="molecule type" value="Genomic_DNA"/>
</dbReference>
<evidence type="ECO:0000313" key="1">
    <source>
        <dbReference type="EMBL" id="KAK7827220.1"/>
    </source>
</evidence>
<evidence type="ECO:0000313" key="2">
    <source>
        <dbReference type="Proteomes" id="UP000237347"/>
    </source>
</evidence>
<accession>A0AAW0JKC2</accession>
<comment type="caution">
    <text evidence="1">The sequence shown here is derived from an EMBL/GenBank/DDBJ whole genome shotgun (WGS) entry which is preliminary data.</text>
</comment>
<dbReference type="AlphaFoldDB" id="A0AAW0JKC2"/>
<dbReference type="GO" id="GO:0016020">
    <property type="term" value="C:membrane"/>
    <property type="evidence" value="ECO:0007669"/>
    <property type="project" value="TreeGrafter"/>
</dbReference>
<proteinExistence type="predicted"/>
<keyword evidence="2" id="KW-1185">Reference proteome</keyword>
<dbReference type="PANTHER" id="PTHR22753">
    <property type="entry name" value="TRANSMEMBRANE PROTEIN 68"/>
    <property type="match status" value="1"/>
</dbReference>
<organism evidence="1 2">
    <name type="scientific">Quercus suber</name>
    <name type="common">Cork oak</name>
    <dbReference type="NCBI Taxonomy" id="58331"/>
    <lineage>
        <taxon>Eukaryota</taxon>
        <taxon>Viridiplantae</taxon>
        <taxon>Streptophyta</taxon>
        <taxon>Embryophyta</taxon>
        <taxon>Tracheophyta</taxon>
        <taxon>Spermatophyta</taxon>
        <taxon>Magnoliopsida</taxon>
        <taxon>eudicotyledons</taxon>
        <taxon>Gunneridae</taxon>
        <taxon>Pentapetalae</taxon>
        <taxon>rosids</taxon>
        <taxon>fabids</taxon>
        <taxon>Fagales</taxon>
        <taxon>Fagaceae</taxon>
        <taxon>Quercus</taxon>
    </lineage>
</organism>
<gene>
    <name evidence="1" type="ORF">CFP56_031308</name>
</gene>